<keyword evidence="2" id="KW-1133">Transmembrane helix</keyword>
<feature type="compositionally biased region" description="Pro residues" evidence="1">
    <location>
        <begin position="1"/>
        <end position="12"/>
    </location>
</feature>
<evidence type="ECO:0000256" key="2">
    <source>
        <dbReference type="SAM" id="Phobius"/>
    </source>
</evidence>
<keyword evidence="4" id="KW-1185">Reference proteome</keyword>
<feature type="transmembrane region" description="Helical" evidence="2">
    <location>
        <begin position="164"/>
        <end position="185"/>
    </location>
</feature>
<dbReference type="InterPro" id="IPR036259">
    <property type="entry name" value="MFS_trans_sf"/>
</dbReference>
<feature type="transmembrane region" description="Helical" evidence="2">
    <location>
        <begin position="92"/>
        <end position="111"/>
    </location>
</feature>
<proteinExistence type="predicted"/>
<dbReference type="Proteomes" id="UP001501116">
    <property type="component" value="Unassembled WGS sequence"/>
</dbReference>
<comment type="caution">
    <text evidence="3">The sequence shown here is derived from an EMBL/GenBank/DDBJ whole genome shotgun (WGS) entry which is preliminary data.</text>
</comment>
<gene>
    <name evidence="3" type="ORF">GCM10009754_13270</name>
</gene>
<protein>
    <submittedName>
        <fullName evidence="3">Uncharacterized protein</fullName>
    </submittedName>
</protein>
<evidence type="ECO:0000313" key="4">
    <source>
        <dbReference type="Proteomes" id="UP001501116"/>
    </source>
</evidence>
<name>A0ABN2Q7T6_9PSEU</name>
<keyword evidence="2" id="KW-0812">Transmembrane</keyword>
<dbReference type="EMBL" id="BAAANN010000004">
    <property type="protein sequence ID" value="GAA1946600.1"/>
    <property type="molecule type" value="Genomic_DNA"/>
</dbReference>
<evidence type="ECO:0000256" key="1">
    <source>
        <dbReference type="SAM" id="MobiDB-lite"/>
    </source>
</evidence>
<reference evidence="3 4" key="1">
    <citation type="journal article" date="2019" name="Int. J. Syst. Evol. Microbiol.">
        <title>The Global Catalogue of Microorganisms (GCM) 10K type strain sequencing project: providing services to taxonomists for standard genome sequencing and annotation.</title>
        <authorList>
            <consortium name="The Broad Institute Genomics Platform"/>
            <consortium name="The Broad Institute Genome Sequencing Center for Infectious Disease"/>
            <person name="Wu L."/>
            <person name="Ma J."/>
        </authorList>
    </citation>
    <scope>NUCLEOTIDE SEQUENCE [LARGE SCALE GENOMIC DNA]</scope>
    <source>
        <strain evidence="3 4">JCM 14545</strain>
    </source>
</reference>
<sequence length="237" mass="23931">MTDPETPTPPPVDGEQDPPSSPVISPRQLVVAVLAALAAVVAVAGSFLTLFSGGFSSFGGRGFSLSITGWALELGGAAGKQPAGGLGPVMPSGYPLVLGAILLLFAAVIVLRPRGPEPKAVPVGKILVVAGAAFLTGTVITIAMQGIGWSGLFTPAGVKIAPDVGFWLIAVGVVSSVAAAVLAFLPERREPDGPEPEVVVHDLSTPRHGIPVVDPLTGEPKPAADDTQWRPPAAPPS</sequence>
<organism evidence="3 4">
    <name type="scientific">Amycolatopsis minnesotensis</name>
    <dbReference type="NCBI Taxonomy" id="337894"/>
    <lineage>
        <taxon>Bacteria</taxon>
        <taxon>Bacillati</taxon>
        <taxon>Actinomycetota</taxon>
        <taxon>Actinomycetes</taxon>
        <taxon>Pseudonocardiales</taxon>
        <taxon>Pseudonocardiaceae</taxon>
        <taxon>Amycolatopsis</taxon>
    </lineage>
</organism>
<keyword evidence="2" id="KW-0472">Membrane</keyword>
<feature type="region of interest" description="Disordered" evidence="1">
    <location>
        <begin position="191"/>
        <end position="237"/>
    </location>
</feature>
<accession>A0ABN2Q7T6</accession>
<feature type="region of interest" description="Disordered" evidence="1">
    <location>
        <begin position="1"/>
        <end position="22"/>
    </location>
</feature>
<dbReference type="SUPFAM" id="SSF103473">
    <property type="entry name" value="MFS general substrate transporter"/>
    <property type="match status" value="1"/>
</dbReference>
<dbReference type="RefSeq" id="WP_344414557.1">
    <property type="nucleotide sequence ID" value="NZ_BAAANN010000004.1"/>
</dbReference>
<evidence type="ECO:0000313" key="3">
    <source>
        <dbReference type="EMBL" id="GAA1946600.1"/>
    </source>
</evidence>
<feature type="transmembrane region" description="Helical" evidence="2">
    <location>
        <begin position="29"/>
        <end position="51"/>
    </location>
</feature>
<feature type="transmembrane region" description="Helical" evidence="2">
    <location>
        <begin position="123"/>
        <end position="144"/>
    </location>
</feature>